<keyword evidence="2" id="KW-1133">Transmembrane helix</keyword>
<protein>
    <submittedName>
        <fullName evidence="3">Cytoskeletal protein RodZ</fullName>
    </submittedName>
</protein>
<feature type="compositionally biased region" description="Low complexity" evidence="1">
    <location>
        <begin position="65"/>
        <end position="74"/>
    </location>
</feature>
<feature type="transmembrane region" description="Helical" evidence="2">
    <location>
        <begin position="28"/>
        <end position="50"/>
    </location>
</feature>
<feature type="region of interest" description="Disordered" evidence="1">
    <location>
        <begin position="1"/>
        <end position="23"/>
    </location>
</feature>
<evidence type="ECO:0000313" key="4">
    <source>
        <dbReference type="Proteomes" id="UP000540506"/>
    </source>
</evidence>
<dbReference type="RefSeq" id="WP_184943659.1">
    <property type="nucleotide sequence ID" value="NZ_JACHJV010000001.1"/>
</dbReference>
<dbReference type="AlphaFoldDB" id="A0A7W7R999"/>
<dbReference type="Proteomes" id="UP000540506">
    <property type="component" value="Unassembled WGS sequence"/>
</dbReference>
<keyword evidence="2" id="KW-0812">Transmembrane</keyword>
<dbReference type="EMBL" id="JACHJV010000001">
    <property type="protein sequence ID" value="MBB4927473.1"/>
    <property type="molecule type" value="Genomic_DNA"/>
</dbReference>
<comment type="caution">
    <text evidence="3">The sequence shown here is derived from an EMBL/GenBank/DDBJ whole genome shotgun (WGS) entry which is preliminary data.</text>
</comment>
<keyword evidence="4" id="KW-1185">Reference proteome</keyword>
<accession>A0A7W7R999</accession>
<reference evidence="3 4" key="1">
    <citation type="submission" date="2020-08" db="EMBL/GenBank/DDBJ databases">
        <title>Sequencing the genomes of 1000 actinobacteria strains.</title>
        <authorList>
            <person name="Klenk H.-P."/>
        </authorList>
    </citation>
    <scope>NUCLEOTIDE SEQUENCE [LARGE SCALE GENOMIC DNA]</scope>
    <source>
        <strain evidence="3 4">DSM 41654</strain>
    </source>
</reference>
<name>A0A7W7R999_KITKI</name>
<organism evidence="3 4">
    <name type="scientific">Kitasatospora kifunensis</name>
    <name type="common">Streptomyces kifunensis</name>
    <dbReference type="NCBI Taxonomy" id="58351"/>
    <lineage>
        <taxon>Bacteria</taxon>
        <taxon>Bacillati</taxon>
        <taxon>Actinomycetota</taxon>
        <taxon>Actinomycetes</taxon>
        <taxon>Kitasatosporales</taxon>
        <taxon>Streptomycetaceae</taxon>
        <taxon>Kitasatospora</taxon>
    </lineage>
</organism>
<feature type="compositionally biased region" description="Pro residues" evidence="1">
    <location>
        <begin position="75"/>
        <end position="175"/>
    </location>
</feature>
<keyword evidence="2" id="KW-0472">Membrane</keyword>
<proteinExistence type="predicted"/>
<feature type="region of interest" description="Disordered" evidence="1">
    <location>
        <begin position="57"/>
        <end position="183"/>
    </location>
</feature>
<feature type="compositionally biased region" description="Pro residues" evidence="1">
    <location>
        <begin position="1"/>
        <end position="19"/>
    </location>
</feature>
<evidence type="ECO:0000256" key="1">
    <source>
        <dbReference type="SAM" id="MobiDB-lite"/>
    </source>
</evidence>
<evidence type="ECO:0000313" key="3">
    <source>
        <dbReference type="EMBL" id="MBB4927473.1"/>
    </source>
</evidence>
<sequence length="227" mass="22595">MSKTLPTPPGWGQPQPATPPKKRRGLKIAGIGCGIPFGLFMLLAIIGAIVGPQKTAQTAHTADRPAVATTARPASPTPTPTPTPSPTPSPTPPPAPTPAPSTPAPPSTPPAAPEPAPTQPPAKPTPAPVPTPAPTHAPTPAPVPTTAPPPAPTPSAPAPEPAPVATQAPPPPSPVGPGTTGVIMSPSGNYYRAGEFCPTADLGKSTVDSHGTSITCIQESGGHHWHY</sequence>
<evidence type="ECO:0000256" key="2">
    <source>
        <dbReference type="SAM" id="Phobius"/>
    </source>
</evidence>
<gene>
    <name evidence="3" type="ORF">FHR34_006466</name>
</gene>